<dbReference type="SMART" id="SM00857">
    <property type="entry name" value="Resolvase"/>
    <property type="match status" value="1"/>
</dbReference>
<dbReference type="InterPro" id="IPR036162">
    <property type="entry name" value="Resolvase-like_N_sf"/>
</dbReference>
<evidence type="ECO:0000256" key="4">
    <source>
        <dbReference type="PIRSR" id="PIRSR606118-50"/>
    </source>
</evidence>
<dbReference type="AlphaFoldDB" id="A0A9Q4HXW6"/>
<dbReference type="GO" id="GO:0003677">
    <property type="term" value="F:DNA binding"/>
    <property type="evidence" value="ECO:0007669"/>
    <property type="project" value="UniProtKB-KW"/>
</dbReference>
<dbReference type="RefSeq" id="WP_268803542.1">
    <property type="nucleotide sequence ID" value="NZ_JAPRAY010000009.1"/>
</dbReference>
<dbReference type="Proteomes" id="UP001079535">
    <property type="component" value="Unassembled WGS sequence"/>
</dbReference>
<feature type="active site" description="O-(5'-phospho-DNA)-serine intermediate" evidence="4 5">
    <location>
        <position position="24"/>
    </location>
</feature>
<dbReference type="InterPro" id="IPR025827">
    <property type="entry name" value="Zn_ribbon_recom_dom"/>
</dbReference>
<dbReference type="PROSITE" id="PS00397">
    <property type="entry name" value="RECOMBINASES_1"/>
    <property type="match status" value="1"/>
</dbReference>
<dbReference type="PANTHER" id="PTHR30461">
    <property type="entry name" value="DNA-INVERTASE FROM LAMBDOID PROPHAGE"/>
    <property type="match status" value="1"/>
</dbReference>
<evidence type="ECO:0000259" key="6">
    <source>
        <dbReference type="PROSITE" id="PS51736"/>
    </source>
</evidence>
<evidence type="ECO:0000256" key="2">
    <source>
        <dbReference type="ARBA" id="ARBA00023125"/>
    </source>
</evidence>
<dbReference type="SUPFAM" id="SSF53041">
    <property type="entry name" value="Resolvase-like"/>
    <property type="match status" value="1"/>
</dbReference>
<dbReference type="PROSITE" id="PS51737">
    <property type="entry name" value="RECOMBINASE_DNA_BIND"/>
    <property type="match status" value="1"/>
</dbReference>
<dbReference type="GO" id="GO:0000150">
    <property type="term" value="F:DNA strand exchange activity"/>
    <property type="evidence" value="ECO:0007669"/>
    <property type="project" value="InterPro"/>
</dbReference>
<organism evidence="8 9">
    <name type="scientific">Mediterraneibacter gnavus</name>
    <name type="common">Ruminococcus gnavus</name>
    <dbReference type="NCBI Taxonomy" id="33038"/>
    <lineage>
        <taxon>Bacteria</taxon>
        <taxon>Bacillati</taxon>
        <taxon>Bacillota</taxon>
        <taxon>Clostridia</taxon>
        <taxon>Lachnospirales</taxon>
        <taxon>Lachnospiraceae</taxon>
        <taxon>Mediterraneibacter</taxon>
    </lineage>
</organism>
<evidence type="ECO:0000256" key="5">
    <source>
        <dbReference type="PROSITE-ProRule" id="PRU10137"/>
    </source>
</evidence>
<dbReference type="GO" id="GO:0015074">
    <property type="term" value="P:DNA integration"/>
    <property type="evidence" value="ECO:0007669"/>
    <property type="project" value="UniProtKB-KW"/>
</dbReference>
<dbReference type="Pfam" id="PF00239">
    <property type="entry name" value="Resolvase"/>
    <property type="match status" value="1"/>
</dbReference>
<evidence type="ECO:0000259" key="7">
    <source>
        <dbReference type="PROSITE" id="PS51737"/>
    </source>
</evidence>
<comment type="caution">
    <text evidence="8">The sequence shown here is derived from an EMBL/GenBank/DDBJ whole genome shotgun (WGS) entry which is preliminary data.</text>
</comment>
<feature type="domain" description="Resolvase/invertase-type recombinase catalytic" evidence="6">
    <location>
        <begin position="16"/>
        <end position="165"/>
    </location>
</feature>
<dbReference type="PROSITE" id="PS51736">
    <property type="entry name" value="RECOMBINASES_3"/>
    <property type="match status" value="1"/>
</dbReference>
<accession>A0A9Q4HXW6</accession>
<dbReference type="InterPro" id="IPR006118">
    <property type="entry name" value="Recombinase_CS"/>
</dbReference>
<evidence type="ECO:0000313" key="9">
    <source>
        <dbReference type="Proteomes" id="UP001079535"/>
    </source>
</evidence>
<reference evidence="8" key="1">
    <citation type="submission" date="2022-11" db="EMBL/GenBank/DDBJ databases">
        <title>Temperate bacteriophages infecting mucin-degrading bacterium Ruminococcus gnavus from the human gut.</title>
        <authorList>
            <person name="Buttimer C."/>
        </authorList>
    </citation>
    <scope>NUCLEOTIDE SEQUENCE</scope>
    <source>
        <strain evidence="8">CCUG 49994</strain>
    </source>
</reference>
<proteinExistence type="predicted"/>
<gene>
    <name evidence="8" type="ORF">OZZ17_07945</name>
</gene>
<evidence type="ECO:0000313" key="8">
    <source>
        <dbReference type="EMBL" id="MCZ0667475.1"/>
    </source>
</evidence>
<keyword evidence="1" id="KW-0229">DNA integration</keyword>
<dbReference type="Gene3D" id="3.40.50.1390">
    <property type="entry name" value="Resolvase, N-terminal catalytic domain"/>
    <property type="match status" value="1"/>
</dbReference>
<evidence type="ECO:0000256" key="3">
    <source>
        <dbReference type="ARBA" id="ARBA00023172"/>
    </source>
</evidence>
<dbReference type="EMBL" id="JAPRAY010000009">
    <property type="protein sequence ID" value="MCZ0667475.1"/>
    <property type="molecule type" value="Genomic_DNA"/>
</dbReference>
<feature type="domain" description="Recombinase" evidence="7">
    <location>
        <begin position="173"/>
        <end position="293"/>
    </location>
</feature>
<dbReference type="InterPro" id="IPR006119">
    <property type="entry name" value="Resolv_N"/>
</dbReference>
<dbReference type="InterPro" id="IPR011109">
    <property type="entry name" value="DNA_bind_recombinase_dom"/>
</dbReference>
<sequence length="581" mass="66155">MAYAMKVPAASADDRIVAIYVRVSTGYQVDKDSLPFQKKELKAYCKHILHVDMSRVEIFEDAGRSGKNTKRPAYERMMQKVRAGLVSHVLVYKIDRISRNLVDFSLMYDDFKYNRVTFVSLNEQFDTSSAIGEAVLKIILVFAELERKLTSERVKDIMIGRANEGKWNGARVPYGWDWDSSAMWPVHSEKEAPFGRAMYEMYLEVKSTGKIRDYNNAHGIPTKRGGEWTSKTVGDFLRNPMNKGDYRYNYRESARGRKKPIGEVVYLEGVFDPLIDPEIWEKVNKIMDINRDKRNMGGLHPVEKNCNVFAGLIQCGSCGSGYLVGKKDKRRKNGFTPSMYYCSAKTRAIHCQNLNVSDVKIGPFVINYISAMVRVSNERRKIKTPEDLEEMLLSDKAVFADIMGLSSDSLNNTFELLTGKSATGGALWRADLVDQEGAAADPAEIESLKDQIRKYERAKERLEDAYYFSDDGMSEKEYLEKKNRFDSGRVAAENKLKELTETHIASGVDESAFMKSASAFLLTHKIRAGSHIVYSDLAGMVEEESIKEFFNLVLDHITVKDRRVTEIVFANGLSHKFIYRY</sequence>
<dbReference type="Gene3D" id="3.90.1750.20">
    <property type="entry name" value="Putative Large Serine Recombinase, Chain B, Domain 2"/>
    <property type="match status" value="1"/>
</dbReference>
<evidence type="ECO:0000256" key="1">
    <source>
        <dbReference type="ARBA" id="ARBA00022908"/>
    </source>
</evidence>
<keyword evidence="2" id="KW-0238">DNA-binding</keyword>
<dbReference type="InterPro" id="IPR050639">
    <property type="entry name" value="SSR_resolvase"/>
</dbReference>
<dbReference type="CDD" id="cd03768">
    <property type="entry name" value="SR_ResInv"/>
    <property type="match status" value="1"/>
</dbReference>
<dbReference type="PANTHER" id="PTHR30461:SF23">
    <property type="entry name" value="DNA RECOMBINASE-RELATED"/>
    <property type="match status" value="1"/>
</dbReference>
<keyword evidence="3" id="KW-0233">DNA recombination</keyword>
<dbReference type="InterPro" id="IPR038109">
    <property type="entry name" value="DNA_bind_recomb_sf"/>
</dbReference>
<name>A0A9Q4HXW6_MEDGN</name>
<protein>
    <submittedName>
        <fullName evidence="8">Recombinase family protein</fullName>
    </submittedName>
</protein>
<dbReference type="Pfam" id="PF07508">
    <property type="entry name" value="Recombinase"/>
    <property type="match status" value="1"/>
</dbReference>
<dbReference type="Pfam" id="PF13408">
    <property type="entry name" value="Zn_ribbon_recom"/>
    <property type="match status" value="1"/>
</dbReference>